<proteinExistence type="predicted"/>
<dbReference type="EMBL" id="LR593886">
    <property type="protein sequence ID" value="VTR93108.1"/>
    <property type="molecule type" value="Genomic_DNA"/>
</dbReference>
<accession>A0A6P2CVD5</accession>
<dbReference type="RefSeq" id="WP_162667890.1">
    <property type="nucleotide sequence ID" value="NZ_LR593886.1"/>
</dbReference>
<gene>
    <name evidence="1" type="ORF">SOIL9_46060</name>
</gene>
<name>A0A6P2CVD5_9BACT</name>
<dbReference type="AlphaFoldDB" id="A0A6P2CVD5"/>
<reference evidence="1 2" key="1">
    <citation type="submission" date="2019-05" db="EMBL/GenBank/DDBJ databases">
        <authorList>
            <consortium name="Science for Life Laboratories"/>
        </authorList>
    </citation>
    <scope>NUCLEOTIDE SEQUENCE [LARGE SCALE GENOMIC DNA]</scope>
    <source>
        <strain evidence="1">Soil9</strain>
    </source>
</reference>
<dbReference type="KEGG" id="gms:SOIL9_46060"/>
<protein>
    <submittedName>
        <fullName evidence="1">Uncharacterized protein</fullName>
    </submittedName>
</protein>
<dbReference type="Proteomes" id="UP000464178">
    <property type="component" value="Chromosome"/>
</dbReference>
<sequence length="159" mass="18480">MKASQVDIDVDAVMIRCTARDLKANFGWLLSEMRALAKQLRKEERDVLRVIMNHTGVALTVRAVFPQFSREGESHRTLRRLRAGKFVRPSKTGRWHLDEPIEPTPFARMMWDRMGEERIFTPHAKPNPLSASTRTPAPRSAVTWDNLLERIHERKKQPE</sequence>
<evidence type="ECO:0000313" key="1">
    <source>
        <dbReference type="EMBL" id="VTR93108.1"/>
    </source>
</evidence>
<keyword evidence="2" id="KW-1185">Reference proteome</keyword>
<evidence type="ECO:0000313" key="2">
    <source>
        <dbReference type="Proteomes" id="UP000464178"/>
    </source>
</evidence>
<organism evidence="1 2">
    <name type="scientific">Gemmata massiliana</name>
    <dbReference type="NCBI Taxonomy" id="1210884"/>
    <lineage>
        <taxon>Bacteria</taxon>
        <taxon>Pseudomonadati</taxon>
        <taxon>Planctomycetota</taxon>
        <taxon>Planctomycetia</taxon>
        <taxon>Gemmatales</taxon>
        <taxon>Gemmataceae</taxon>
        <taxon>Gemmata</taxon>
    </lineage>
</organism>